<dbReference type="AlphaFoldDB" id="A0A167JZP9"/>
<keyword evidence="5" id="KW-1185">Reference proteome</keyword>
<feature type="transmembrane region" description="Helical" evidence="2">
    <location>
        <begin position="133"/>
        <end position="155"/>
    </location>
</feature>
<dbReference type="Proteomes" id="UP000076863">
    <property type="component" value="Unassembled WGS sequence"/>
</dbReference>
<evidence type="ECO:0000313" key="4">
    <source>
        <dbReference type="EMBL" id="OAA51019.1"/>
    </source>
</evidence>
<feature type="transmembrane region" description="Helical" evidence="2">
    <location>
        <begin position="20"/>
        <end position="42"/>
    </location>
</feature>
<evidence type="ECO:0000259" key="3">
    <source>
        <dbReference type="Pfam" id="PF20684"/>
    </source>
</evidence>
<feature type="transmembrane region" description="Helical" evidence="2">
    <location>
        <begin position="211"/>
        <end position="232"/>
    </location>
</feature>
<accession>A0A167JZP9</accession>
<dbReference type="PANTHER" id="PTHR39614">
    <property type="entry name" value="INTEGRAL MEMBRANE PROTEIN"/>
    <property type="match status" value="1"/>
</dbReference>
<evidence type="ECO:0000256" key="2">
    <source>
        <dbReference type="SAM" id="Phobius"/>
    </source>
</evidence>
<dbReference type="OrthoDB" id="3918601at2759"/>
<comment type="caution">
    <text evidence="4">The sequence shown here is derived from an EMBL/GenBank/DDBJ whole genome shotgun (WGS) entry which is preliminary data.</text>
</comment>
<dbReference type="Pfam" id="PF20684">
    <property type="entry name" value="Fung_rhodopsin"/>
    <property type="match status" value="1"/>
</dbReference>
<gene>
    <name evidence="4" type="ORF">BBO_00966</name>
</gene>
<reference evidence="4 5" key="1">
    <citation type="journal article" date="2016" name="Genome Biol. Evol.">
        <title>Divergent and convergent evolution of fungal pathogenicity.</title>
        <authorList>
            <person name="Shang Y."/>
            <person name="Xiao G."/>
            <person name="Zheng P."/>
            <person name="Cen K."/>
            <person name="Zhan S."/>
            <person name="Wang C."/>
        </authorList>
    </citation>
    <scope>NUCLEOTIDE SEQUENCE [LARGE SCALE GENOMIC DNA]</scope>
    <source>
        <strain evidence="4 5">RCEF 3172</strain>
    </source>
</reference>
<feature type="transmembrane region" description="Helical" evidence="2">
    <location>
        <begin position="98"/>
        <end position="121"/>
    </location>
</feature>
<proteinExistence type="predicted"/>
<evidence type="ECO:0000256" key="1">
    <source>
        <dbReference type="SAM" id="MobiDB-lite"/>
    </source>
</evidence>
<organism evidence="4 5">
    <name type="scientific">Beauveria brongniartii RCEF 3172</name>
    <dbReference type="NCBI Taxonomy" id="1081107"/>
    <lineage>
        <taxon>Eukaryota</taxon>
        <taxon>Fungi</taxon>
        <taxon>Dikarya</taxon>
        <taxon>Ascomycota</taxon>
        <taxon>Pezizomycotina</taxon>
        <taxon>Sordariomycetes</taxon>
        <taxon>Hypocreomycetidae</taxon>
        <taxon>Hypocreales</taxon>
        <taxon>Cordycipitaceae</taxon>
        <taxon>Beauveria</taxon>
        <taxon>Beauveria brongniartii</taxon>
    </lineage>
</organism>
<protein>
    <recommendedName>
        <fullName evidence="3">Rhodopsin domain-containing protein</fullName>
    </recommendedName>
</protein>
<keyword evidence="2" id="KW-0472">Membrane</keyword>
<keyword evidence="2" id="KW-1133">Transmembrane helix</keyword>
<dbReference type="EMBL" id="AZHA01000002">
    <property type="protein sequence ID" value="OAA51019.1"/>
    <property type="molecule type" value="Genomic_DNA"/>
</dbReference>
<dbReference type="InterPro" id="IPR049326">
    <property type="entry name" value="Rhodopsin_dom_fungi"/>
</dbReference>
<feature type="transmembrane region" description="Helical" evidence="2">
    <location>
        <begin position="184"/>
        <end position="204"/>
    </location>
</feature>
<dbReference type="PANTHER" id="PTHR39614:SF2">
    <property type="entry name" value="INTEGRAL MEMBRANE PROTEIN"/>
    <property type="match status" value="1"/>
</dbReference>
<name>A0A167JZP9_9HYPO</name>
<evidence type="ECO:0000313" key="5">
    <source>
        <dbReference type="Proteomes" id="UP000076863"/>
    </source>
</evidence>
<feature type="transmembrane region" description="Helical" evidence="2">
    <location>
        <begin position="54"/>
        <end position="75"/>
    </location>
</feature>
<sequence length="413" mass="44001">MAGAGVNNHLPAGPDDHRAYIVIVAIVGLIWSVLVLCIRIFIRVRLTGPFGSDDAAASLATFIGVCQTATVLYAVRQGVGVRNNDAYRESMDSALKTYYASTIMYIMAICPAKASMSLLITRVSRQAADKHLLGTRIVTGIIFAWGLVSVFIVALQCGSTRPWDLTAAGHCKGLFPRWLAVETFSIVIEVLISGLAFSLVLGLDMALRTKLIVVSAFSAQLLVSIPVSYRLVLLRDALRNYQHHGGGGGGGGSGSGSSSVMFTLADTTIVTQVVMHFSIMAATFPCFRQFLQAFNNDFGATTKMGTEDDPRSGDGSQDAAGGPRRRSINSFAMSVLRSQDGCGNDAGASAEAATQEQESEAEVEGVLVPLMPHRDGILTLADDGGSLQSMGSDRAMIRKNKRVRDGSVRRIDS</sequence>
<keyword evidence="2" id="KW-0812">Transmembrane</keyword>
<feature type="domain" description="Rhodopsin" evidence="3">
    <location>
        <begin position="38"/>
        <end position="292"/>
    </location>
</feature>
<feature type="region of interest" description="Disordered" evidence="1">
    <location>
        <begin position="302"/>
        <end position="325"/>
    </location>
</feature>